<sequence>PVCLPCQPCGLTLLLKSCKDALPEIHSHHTTPPLVVVLSASTHSSFLQSTIVGSSTSAACGSILSSLGVSIRS</sequence>
<keyword evidence="1" id="KW-0416">Keratin</keyword>
<evidence type="ECO:0000256" key="1">
    <source>
        <dbReference type="RuleBase" id="RU364002"/>
    </source>
</evidence>
<proteinExistence type="inferred from homology"/>
<name>A0A7K9YVY8_9GALL</name>
<keyword evidence="3" id="KW-1185">Reference proteome</keyword>
<comment type="caution">
    <text evidence="2">The sequence shown here is derived from an EMBL/GenBank/DDBJ whole genome shotgun (WGS) entry which is preliminary data.</text>
</comment>
<evidence type="ECO:0000313" key="2">
    <source>
        <dbReference type="EMBL" id="NXJ13537.1"/>
    </source>
</evidence>
<accession>A0A7K9YVY8</accession>
<evidence type="ECO:0000313" key="3">
    <source>
        <dbReference type="Proteomes" id="UP000522663"/>
    </source>
</evidence>
<feature type="non-terminal residue" evidence="2">
    <location>
        <position position="1"/>
    </location>
</feature>
<dbReference type="InterPro" id="IPR003461">
    <property type="entry name" value="Keratin"/>
</dbReference>
<dbReference type="OrthoDB" id="9122522at2759"/>
<dbReference type="EMBL" id="VXAB01011076">
    <property type="protein sequence ID" value="NXJ13537.1"/>
    <property type="molecule type" value="Genomic_DNA"/>
</dbReference>
<comment type="similarity">
    <text evidence="1">Belongs to the avian keratin family.</text>
</comment>
<dbReference type="AlphaFoldDB" id="A0A7K9YVY8"/>
<protein>
    <recommendedName>
        <fullName evidence="1">Keratin</fullName>
    </recommendedName>
</protein>
<dbReference type="GO" id="GO:0005882">
    <property type="term" value="C:intermediate filament"/>
    <property type="evidence" value="ECO:0007669"/>
    <property type="project" value="UniProtKB-KW"/>
</dbReference>
<gene>
    <name evidence="2" type="primary">Krf1_2</name>
    <name evidence="2" type="ORF">ODOGUJ_R04248</name>
</gene>
<reference evidence="2 3" key="1">
    <citation type="submission" date="2019-09" db="EMBL/GenBank/DDBJ databases">
        <title>Bird 10,000 Genomes (B10K) Project - Family phase.</title>
        <authorList>
            <person name="Zhang G."/>
        </authorList>
    </citation>
    <scope>NUCLEOTIDE SEQUENCE [LARGE SCALE GENOMIC DNA]</scope>
    <source>
        <strain evidence="2">B10K-DU-001-53</strain>
        <tissue evidence="2">Muscle</tissue>
    </source>
</reference>
<dbReference type="Pfam" id="PF02422">
    <property type="entry name" value="Keratin"/>
    <property type="match status" value="1"/>
</dbReference>
<comment type="subunit">
    <text evidence="1">The avian keratins (F-ker, S-ker, C-ker and B-ker) are a complex mixture of very similar polypeptides.</text>
</comment>
<organism evidence="2 3">
    <name type="scientific">Odontophorus gujanensis</name>
    <name type="common">marbled wood quail</name>
    <dbReference type="NCBI Taxonomy" id="886794"/>
    <lineage>
        <taxon>Eukaryota</taxon>
        <taxon>Metazoa</taxon>
        <taxon>Chordata</taxon>
        <taxon>Craniata</taxon>
        <taxon>Vertebrata</taxon>
        <taxon>Euteleostomi</taxon>
        <taxon>Archelosauria</taxon>
        <taxon>Archosauria</taxon>
        <taxon>Dinosauria</taxon>
        <taxon>Saurischia</taxon>
        <taxon>Theropoda</taxon>
        <taxon>Coelurosauria</taxon>
        <taxon>Aves</taxon>
        <taxon>Neognathae</taxon>
        <taxon>Galloanserae</taxon>
        <taxon>Galliformes</taxon>
        <taxon>Odontophoridae</taxon>
        <taxon>Odontophorus</taxon>
    </lineage>
</organism>
<dbReference type="GO" id="GO:0005200">
    <property type="term" value="F:structural constituent of cytoskeleton"/>
    <property type="evidence" value="ECO:0007669"/>
    <property type="project" value="InterPro"/>
</dbReference>
<dbReference type="Proteomes" id="UP000522663">
    <property type="component" value="Unassembled WGS sequence"/>
</dbReference>
<feature type="non-terminal residue" evidence="2">
    <location>
        <position position="73"/>
    </location>
</feature>